<dbReference type="Gene3D" id="3.40.1370.10">
    <property type="match status" value="1"/>
</dbReference>
<dbReference type="PANTHER" id="PTHR10746">
    <property type="entry name" value="50S RIBOSOMAL PROTEIN L4"/>
    <property type="match status" value="1"/>
</dbReference>
<dbReference type="HAMAP" id="MF_01328_B">
    <property type="entry name" value="Ribosomal_uL4_B"/>
    <property type="match status" value="1"/>
</dbReference>
<dbReference type="Proteomes" id="UP000188879">
    <property type="component" value="Unassembled WGS sequence"/>
</dbReference>
<dbReference type="InterPro" id="IPR023574">
    <property type="entry name" value="Ribosomal_uL4_dom_sf"/>
</dbReference>
<evidence type="ECO:0000256" key="3">
    <source>
        <dbReference type="ARBA" id="ARBA00023274"/>
    </source>
</evidence>
<evidence type="ECO:0000313" key="7">
    <source>
        <dbReference type="EMBL" id="ONG50575.1"/>
    </source>
</evidence>
<keyword evidence="3 5" id="KW-0687">Ribonucleoprotein</keyword>
<sequence length="206" mass="22025">MQVPVITLDNGQAGEIELPEALFAASPRADVMARVVHWQLAKRRAGTHKVKGMGEVSGTTKKPYRQKGTGNARQGSLRAPQFRTGGAVHGPVVRDHGYSLNKKVRRLGLISALSQKAAEGKLIVLDTAAMGADFKTAAMASKVKALGWKSALVVDATVDEGFGRAVRNLKNVNVLPTLGANVYDILKHDVLAVTRQAVEALKERLA</sequence>
<keyword evidence="5" id="KW-0694">RNA-binding</keyword>
<dbReference type="OrthoDB" id="9803201at2"/>
<dbReference type="NCBIfam" id="TIGR03953">
    <property type="entry name" value="rplD_bact"/>
    <property type="match status" value="1"/>
</dbReference>
<comment type="similarity">
    <text evidence="1 5">Belongs to the universal ribosomal protein uL4 family.</text>
</comment>
<comment type="function">
    <text evidence="5">One of the primary rRNA binding proteins, this protein initially binds near the 5'-end of the 23S rRNA. It is important during the early stages of 50S assembly. It makes multiple contacts with different domains of the 23S rRNA in the assembled 50S subunit and ribosome.</text>
</comment>
<comment type="function">
    <text evidence="5">Forms part of the polypeptide exit tunnel.</text>
</comment>
<dbReference type="Pfam" id="PF00573">
    <property type="entry name" value="Ribosomal_L4"/>
    <property type="match status" value="1"/>
</dbReference>
<accession>A0A1V2GZP1</accession>
<dbReference type="RefSeq" id="WP_076958666.1">
    <property type="nucleotide sequence ID" value="NZ_MLCO01000184.1"/>
</dbReference>
<protein>
    <recommendedName>
        <fullName evidence="4 5">Large ribosomal subunit protein uL4</fullName>
    </recommendedName>
</protein>
<dbReference type="PANTHER" id="PTHR10746:SF6">
    <property type="entry name" value="LARGE RIBOSOMAL SUBUNIT PROTEIN UL4M"/>
    <property type="match status" value="1"/>
</dbReference>
<feature type="region of interest" description="Disordered" evidence="6">
    <location>
        <begin position="47"/>
        <end position="86"/>
    </location>
</feature>
<dbReference type="GO" id="GO:0005840">
    <property type="term" value="C:ribosome"/>
    <property type="evidence" value="ECO:0007669"/>
    <property type="project" value="UniProtKB-KW"/>
</dbReference>
<evidence type="ECO:0000256" key="1">
    <source>
        <dbReference type="ARBA" id="ARBA00010528"/>
    </source>
</evidence>
<dbReference type="GO" id="GO:0019843">
    <property type="term" value="F:rRNA binding"/>
    <property type="evidence" value="ECO:0007669"/>
    <property type="project" value="UniProtKB-UniRule"/>
</dbReference>
<name>A0A1V2GZP1_9PROT</name>
<comment type="subunit">
    <text evidence="5">Part of the 50S ribosomal subunit.</text>
</comment>
<evidence type="ECO:0000256" key="2">
    <source>
        <dbReference type="ARBA" id="ARBA00022980"/>
    </source>
</evidence>
<dbReference type="EMBL" id="MLCO01000184">
    <property type="protein sequence ID" value="ONG50575.1"/>
    <property type="molecule type" value="Genomic_DNA"/>
</dbReference>
<dbReference type="InterPro" id="IPR013005">
    <property type="entry name" value="Ribosomal_uL4-like"/>
</dbReference>
<gene>
    <name evidence="5" type="primary">rplD</name>
    <name evidence="7" type="ORF">BKE38_17835</name>
</gene>
<keyword evidence="5" id="KW-0699">rRNA-binding</keyword>
<organism evidence="7 8">
    <name type="scientific">Teichococcus deserti</name>
    <dbReference type="NCBI Taxonomy" id="1817963"/>
    <lineage>
        <taxon>Bacteria</taxon>
        <taxon>Pseudomonadati</taxon>
        <taxon>Pseudomonadota</taxon>
        <taxon>Alphaproteobacteria</taxon>
        <taxon>Acetobacterales</taxon>
        <taxon>Roseomonadaceae</taxon>
        <taxon>Roseomonas</taxon>
    </lineage>
</organism>
<evidence type="ECO:0000256" key="6">
    <source>
        <dbReference type="SAM" id="MobiDB-lite"/>
    </source>
</evidence>
<keyword evidence="8" id="KW-1185">Reference proteome</keyword>
<evidence type="ECO:0000256" key="5">
    <source>
        <dbReference type="HAMAP-Rule" id="MF_01328"/>
    </source>
</evidence>
<dbReference type="SUPFAM" id="SSF52166">
    <property type="entry name" value="Ribosomal protein L4"/>
    <property type="match status" value="1"/>
</dbReference>
<comment type="caution">
    <text evidence="7">The sequence shown here is derived from an EMBL/GenBank/DDBJ whole genome shotgun (WGS) entry which is preliminary data.</text>
</comment>
<reference evidence="7 8" key="1">
    <citation type="submission" date="2016-10" db="EMBL/GenBank/DDBJ databases">
        <title>Draft Genome sequence of Roseomonas sp. strain M3.</title>
        <authorList>
            <person name="Subhash Y."/>
            <person name="Lee S."/>
        </authorList>
    </citation>
    <scope>NUCLEOTIDE SEQUENCE [LARGE SCALE GENOMIC DNA]</scope>
    <source>
        <strain evidence="7 8">M3</strain>
    </source>
</reference>
<dbReference type="GO" id="GO:1990904">
    <property type="term" value="C:ribonucleoprotein complex"/>
    <property type="evidence" value="ECO:0007669"/>
    <property type="project" value="UniProtKB-KW"/>
</dbReference>
<dbReference type="AlphaFoldDB" id="A0A1V2GZP1"/>
<dbReference type="GO" id="GO:0006412">
    <property type="term" value="P:translation"/>
    <property type="evidence" value="ECO:0007669"/>
    <property type="project" value="UniProtKB-UniRule"/>
</dbReference>
<keyword evidence="2 5" id="KW-0689">Ribosomal protein</keyword>
<evidence type="ECO:0000313" key="8">
    <source>
        <dbReference type="Proteomes" id="UP000188879"/>
    </source>
</evidence>
<dbReference type="InterPro" id="IPR002136">
    <property type="entry name" value="Ribosomal_uL4"/>
</dbReference>
<dbReference type="GO" id="GO:0003735">
    <property type="term" value="F:structural constituent of ribosome"/>
    <property type="evidence" value="ECO:0007669"/>
    <property type="project" value="InterPro"/>
</dbReference>
<evidence type="ECO:0000256" key="4">
    <source>
        <dbReference type="ARBA" id="ARBA00035244"/>
    </source>
</evidence>
<proteinExistence type="inferred from homology"/>